<dbReference type="Gene3D" id="1.20.144.10">
    <property type="entry name" value="Phosphatidic acid phosphatase type 2/haloperoxidase"/>
    <property type="match status" value="2"/>
</dbReference>
<evidence type="ECO:0000256" key="1">
    <source>
        <dbReference type="SAM" id="Phobius"/>
    </source>
</evidence>
<name>A0ABP7D276_9SPHN</name>
<evidence type="ECO:0000313" key="3">
    <source>
        <dbReference type="EMBL" id="GAA3698182.1"/>
    </source>
</evidence>
<feature type="domain" description="Phosphatidic acid phosphatase type 2/haloperoxidase" evidence="2">
    <location>
        <begin position="112"/>
        <end position="226"/>
    </location>
</feature>
<evidence type="ECO:0000259" key="2">
    <source>
        <dbReference type="SMART" id="SM00014"/>
    </source>
</evidence>
<dbReference type="PANTHER" id="PTHR14969">
    <property type="entry name" value="SPHINGOSINE-1-PHOSPHATE PHOSPHOHYDROLASE"/>
    <property type="match status" value="1"/>
</dbReference>
<feature type="transmembrane region" description="Helical" evidence="1">
    <location>
        <begin position="184"/>
        <end position="205"/>
    </location>
</feature>
<reference evidence="4" key="1">
    <citation type="journal article" date="2019" name="Int. J. Syst. Evol. Microbiol.">
        <title>The Global Catalogue of Microorganisms (GCM) 10K type strain sequencing project: providing services to taxonomists for standard genome sequencing and annotation.</title>
        <authorList>
            <consortium name="The Broad Institute Genomics Platform"/>
            <consortium name="The Broad Institute Genome Sequencing Center for Infectious Disease"/>
            <person name="Wu L."/>
            <person name="Ma J."/>
        </authorList>
    </citation>
    <scope>NUCLEOTIDE SEQUENCE [LARGE SCALE GENOMIC DNA]</scope>
    <source>
        <strain evidence="4">JCM 17498</strain>
    </source>
</reference>
<proteinExistence type="predicted"/>
<feature type="transmembrane region" description="Helical" evidence="1">
    <location>
        <begin position="84"/>
        <end position="106"/>
    </location>
</feature>
<keyword evidence="1" id="KW-0472">Membrane</keyword>
<keyword evidence="1" id="KW-1133">Transmembrane helix</keyword>
<protein>
    <recommendedName>
        <fullName evidence="2">Phosphatidic acid phosphatase type 2/haloperoxidase domain-containing protein</fullName>
    </recommendedName>
</protein>
<feature type="transmembrane region" description="Helical" evidence="1">
    <location>
        <begin position="211"/>
        <end position="230"/>
    </location>
</feature>
<keyword evidence="1" id="KW-0812">Transmembrane</keyword>
<accession>A0ABP7D276</accession>
<dbReference type="SUPFAM" id="SSF48317">
    <property type="entry name" value="Acid phosphatase/Vanadium-dependent haloperoxidase"/>
    <property type="match status" value="1"/>
</dbReference>
<organism evidence="3 4">
    <name type="scientific">Sphingomonas cynarae</name>
    <dbReference type="NCBI Taxonomy" id="930197"/>
    <lineage>
        <taxon>Bacteria</taxon>
        <taxon>Pseudomonadati</taxon>
        <taxon>Pseudomonadota</taxon>
        <taxon>Alphaproteobacteria</taxon>
        <taxon>Sphingomonadales</taxon>
        <taxon>Sphingomonadaceae</taxon>
        <taxon>Sphingomonas</taxon>
    </lineage>
</organism>
<dbReference type="InterPro" id="IPR036938">
    <property type="entry name" value="PAP2/HPO_sf"/>
</dbReference>
<comment type="caution">
    <text evidence="3">The sequence shown here is derived from an EMBL/GenBank/DDBJ whole genome shotgun (WGS) entry which is preliminary data.</text>
</comment>
<sequence>MDRDDGFWQGTAMTVPAMADTAPDPVRPLPRPLAGLALLAIAALAVLLLGWLVARLPFAPDRAIVEGLRAWGGPRWLPRVAVDLTALGGGTVLTLVVVLVAGFLLAQRLWLTALMLAAASWSGGQMVEIIKRIVARARPDLVEHLVPVHNASFPSGHAAGSAVVYLTLAALASQVVPERAARRYLFGAAVLLTGAIGTSRVYLGVHWPSDVLAGWSFGTLWALGWWWATARTRAAIGGER</sequence>
<gene>
    <name evidence="3" type="ORF">GCM10022268_05780</name>
</gene>
<keyword evidence="4" id="KW-1185">Reference proteome</keyword>
<feature type="transmembrane region" description="Helical" evidence="1">
    <location>
        <begin position="151"/>
        <end position="172"/>
    </location>
</feature>
<dbReference type="SMART" id="SM00014">
    <property type="entry name" value="acidPPc"/>
    <property type="match status" value="1"/>
</dbReference>
<dbReference type="Pfam" id="PF01569">
    <property type="entry name" value="PAP2"/>
    <property type="match status" value="1"/>
</dbReference>
<dbReference type="InterPro" id="IPR000326">
    <property type="entry name" value="PAP2/HPO"/>
</dbReference>
<evidence type="ECO:0000313" key="4">
    <source>
        <dbReference type="Proteomes" id="UP001500523"/>
    </source>
</evidence>
<dbReference type="PANTHER" id="PTHR14969:SF13">
    <property type="entry name" value="AT30094P"/>
    <property type="match status" value="1"/>
</dbReference>
<dbReference type="Proteomes" id="UP001500523">
    <property type="component" value="Unassembled WGS sequence"/>
</dbReference>
<dbReference type="CDD" id="cd03392">
    <property type="entry name" value="PAP2_like_2"/>
    <property type="match status" value="1"/>
</dbReference>
<dbReference type="EMBL" id="BAABBF010000001">
    <property type="protein sequence ID" value="GAA3698182.1"/>
    <property type="molecule type" value="Genomic_DNA"/>
</dbReference>
<feature type="transmembrane region" description="Helical" evidence="1">
    <location>
        <begin position="33"/>
        <end position="54"/>
    </location>
</feature>